<proteinExistence type="predicted"/>
<feature type="region of interest" description="Disordered" evidence="1">
    <location>
        <begin position="307"/>
        <end position="368"/>
    </location>
</feature>
<feature type="compositionally biased region" description="Polar residues" evidence="1">
    <location>
        <begin position="874"/>
        <end position="893"/>
    </location>
</feature>
<feature type="compositionally biased region" description="Polar residues" evidence="1">
    <location>
        <begin position="1"/>
        <end position="11"/>
    </location>
</feature>
<feature type="compositionally biased region" description="Low complexity" evidence="1">
    <location>
        <begin position="108"/>
        <end position="132"/>
    </location>
</feature>
<dbReference type="Gene3D" id="3.40.50.11070">
    <property type="entry name" value="Protein Ste5, Fus3-binding domain"/>
    <property type="match status" value="1"/>
</dbReference>
<feature type="compositionally biased region" description="Acidic residues" evidence="1">
    <location>
        <begin position="809"/>
        <end position="822"/>
    </location>
</feature>
<feature type="compositionally biased region" description="Low complexity" evidence="1">
    <location>
        <begin position="74"/>
        <end position="85"/>
    </location>
</feature>
<dbReference type="AlphaFoldDB" id="K0KST3"/>
<name>K0KST3_WICCF</name>
<dbReference type="InterPro" id="IPR038382">
    <property type="entry name" value="Ste5_C_sf"/>
</dbReference>
<sequence length="916" mass="103584">MNEPKTPTLTLKSNKSSNKSTPNKSYSKWAKFQEKFHSYSNKSQQQSQQQPQSQLNSANSINSFQYSPHNLPYTSSTSNSSFQSFENPQDYLKNLSIDDYSLSNGLKSTPNSLNSNSNLTLPSRSSSLPKSNEILLPDYSKNSSNLTLNNDSTLVSTSQQQQQQSHQTPPKVKPFIYSQNSTPQRSKKTLINEKCCFCDELLSSKFSTDEKIISLTCGDTCHEECLWTFIDENENNQSNDWKSNTDPKKFFPNCDKCNKLAIPLDESITDSIISKILLNSSPPKNQNNDITTSSSSDSLIISSNYKSPLHQQQQHSTKSHKYQSLSLSNSRNQKDLSIQIPNLSNPSNSRHYSRPPSNLPHIKSNSRGSSISAMSSIISSVSRSPSPNHTDTFMSLNTNNTTTKESNKIPLAILRSEYISQLIKKLNQFSTQGITESEIDSFGYLRLVDNLLVSSNGENFTNYIVYLFQFNLILIEENYTNWEKFKLLKKPQISTPTSSILKIQLNNGLKSLYFSQKSNKILQKWIAGLCDYEFIFNSDNLSSTIHISISSSPINNQNQWKPVAPQSLNVLDPTLKKSNNKDEMTIPVLLSPIKFDDLNTPIVESPTETFFKKTNNLIILIDHENQLNGSIKITLINILKVLNFKFNQIYCICSSEQFGNIYKYGDINQVISSIGTPIPQTSPKPNINQLITQLTNQNSEKFGLLIISNNLSKKSLKQLPLANQLILQIQNYNNSNNGKLTSRENLIKLDSWDKIMEILINKYSISFDDDSDDDEEDSDIDSINSDFNSDIEPQEPQEEDKESINLQDTDLDTSDEEDYDYDSDVDVNIQINPSIIQNDINSEHSEQSLNFDSNSSSSKSEISPISEIDEQQQHTTNSLNNDKNQSNLNPIKNTKSRWSSLFKDIDDALLETMETK</sequence>
<feature type="region of interest" description="Disordered" evidence="1">
    <location>
        <begin position="767"/>
        <end position="822"/>
    </location>
</feature>
<dbReference type="STRING" id="1206466.K0KST3"/>
<feature type="compositionally biased region" description="Polar residues" evidence="1">
    <location>
        <begin position="325"/>
        <end position="350"/>
    </location>
</feature>
<gene>
    <name evidence="2" type="ORF">BN7_3951</name>
</gene>
<evidence type="ECO:0000313" key="3">
    <source>
        <dbReference type="Proteomes" id="UP000009328"/>
    </source>
</evidence>
<feature type="compositionally biased region" description="Low complexity" evidence="1">
    <location>
        <begin position="307"/>
        <end position="316"/>
    </location>
</feature>
<feature type="compositionally biased region" description="Low complexity" evidence="1">
    <location>
        <begin position="38"/>
        <end position="60"/>
    </location>
</feature>
<keyword evidence="3" id="KW-1185">Reference proteome</keyword>
<comment type="caution">
    <text evidence="2">The sequence shown here is derived from an EMBL/GenBank/DDBJ whole genome shotgun (WGS) entry which is preliminary data.</text>
</comment>
<feature type="compositionally biased region" description="Low complexity" evidence="1">
    <location>
        <begin position="781"/>
        <end position="791"/>
    </location>
</feature>
<accession>K0KST3</accession>
<dbReference type="HOGENOM" id="CLU_317884_0_0_1"/>
<feature type="compositionally biased region" description="Low complexity" evidence="1">
    <location>
        <begin position="140"/>
        <end position="168"/>
    </location>
</feature>
<dbReference type="EMBL" id="CAIF01000123">
    <property type="protein sequence ID" value="CCH44388.1"/>
    <property type="molecule type" value="Genomic_DNA"/>
</dbReference>
<feature type="region of interest" description="Disordered" evidence="1">
    <location>
        <begin position="844"/>
        <end position="893"/>
    </location>
</feature>
<feature type="compositionally biased region" description="Low complexity" evidence="1">
    <location>
        <begin position="12"/>
        <end position="28"/>
    </location>
</feature>
<reference evidence="2 3" key="1">
    <citation type="journal article" date="2012" name="Eukaryot. Cell">
        <title>Draft genome sequence of Wickerhamomyces ciferrii NRRL Y-1031 F-60-10.</title>
        <authorList>
            <person name="Schneider J."/>
            <person name="Andrea H."/>
            <person name="Blom J."/>
            <person name="Jaenicke S."/>
            <person name="Ruckert C."/>
            <person name="Schorsch C."/>
            <person name="Szczepanowski R."/>
            <person name="Farwick M."/>
            <person name="Goesmann A."/>
            <person name="Puhler A."/>
            <person name="Schaffer S."/>
            <person name="Tauch A."/>
            <person name="Kohler T."/>
            <person name="Brinkrolf K."/>
        </authorList>
    </citation>
    <scope>NUCLEOTIDE SEQUENCE [LARGE SCALE GENOMIC DNA]</scope>
    <source>
        <strain evidence="3">ATCC 14091 / BCRC 22168 / CBS 111 / JCM 3599 / NBRC 0793 / NRRL Y-1031 F-60-10</strain>
    </source>
</reference>
<feature type="region of interest" description="Disordered" evidence="1">
    <location>
        <begin position="1"/>
        <end position="85"/>
    </location>
</feature>
<organism evidence="2 3">
    <name type="scientific">Wickerhamomyces ciferrii (strain ATCC 14091 / BCRC 22168 / CBS 111 / JCM 3599 / NBRC 0793 / NRRL Y-1031 F-60-10)</name>
    <name type="common">Yeast</name>
    <name type="synonym">Pichia ciferrii</name>
    <dbReference type="NCBI Taxonomy" id="1206466"/>
    <lineage>
        <taxon>Eukaryota</taxon>
        <taxon>Fungi</taxon>
        <taxon>Dikarya</taxon>
        <taxon>Ascomycota</taxon>
        <taxon>Saccharomycotina</taxon>
        <taxon>Saccharomycetes</taxon>
        <taxon>Phaffomycetales</taxon>
        <taxon>Wickerhamomycetaceae</taxon>
        <taxon>Wickerhamomyces</taxon>
    </lineage>
</organism>
<protein>
    <submittedName>
        <fullName evidence="2">Zinc finger protein</fullName>
    </submittedName>
</protein>
<evidence type="ECO:0000313" key="2">
    <source>
        <dbReference type="EMBL" id="CCH44388.1"/>
    </source>
</evidence>
<feature type="compositionally biased region" description="Acidic residues" evidence="1">
    <location>
        <begin position="767"/>
        <end position="780"/>
    </location>
</feature>
<dbReference type="FunCoup" id="K0KST3">
    <property type="interactions" value="97"/>
</dbReference>
<feature type="compositionally biased region" description="Acidic residues" evidence="1">
    <location>
        <begin position="792"/>
        <end position="801"/>
    </location>
</feature>
<feature type="compositionally biased region" description="Low complexity" evidence="1">
    <location>
        <begin position="847"/>
        <end position="866"/>
    </location>
</feature>
<dbReference type="eggNOG" id="ENOG502QQID">
    <property type="taxonomic scope" value="Eukaryota"/>
</dbReference>
<dbReference type="Proteomes" id="UP000009328">
    <property type="component" value="Unassembled WGS sequence"/>
</dbReference>
<evidence type="ECO:0000256" key="1">
    <source>
        <dbReference type="SAM" id="MobiDB-lite"/>
    </source>
</evidence>
<feature type="region of interest" description="Disordered" evidence="1">
    <location>
        <begin position="108"/>
        <end position="178"/>
    </location>
</feature>
<dbReference type="InParanoid" id="K0KST3"/>